<feature type="transmembrane region" description="Helical" evidence="3">
    <location>
        <begin position="7"/>
        <end position="26"/>
    </location>
</feature>
<protein>
    <submittedName>
        <fullName evidence="6">MexH family multidrug efflux RND transporter periplasmic adaptor subunit</fullName>
    </submittedName>
</protein>
<comment type="caution">
    <text evidence="6">The sequence shown here is derived from an EMBL/GenBank/DDBJ whole genome shotgun (WGS) entry which is preliminary data.</text>
</comment>
<dbReference type="Pfam" id="PF25989">
    <property type="entry name" value="YknX_C"/>
    <property type="match status" value="1"/>
</dbReference>
<evidence type="ECO:0000259" key="4">
    <source>
        <dbReference type="Pfam" id="PF25917"/>
    </source>
</evidence>
<feature type="domain" description="YknX-like C-terminal permuted SH3-like" evidence="5">
    <location>
        <begin position="280"/>
        <end position="346"/>
    </location>
</feature>
<accession>A0ABQ5M7I9</accession>
<dbReference type="InterPro" id="IPR058625">
    <property type="entry name" value="MdtA-like_BSH"/>
</dbReference>
<dbReference type="Proteomes" id="UP001419084">
    <property type="component" value="Unassembled WGS sequence"/>
</dbReference>
<feature type="domain" description="Multidrug resistance protein MdtA-like barrel-sandwich hybrid" evidence="4">
    <location>
        <begin position="65"/>
        <end position="192"/>
    </location>
</feature>
<dbReference type="RefSeq" id="WP_346065496.1">
    <property type="nucleotide sequence ID" value="NZ_BRPJ01000051.1"/>
</dbReference>
<evidence type="ECO:0000313" key="6">
    <source>
        <dbReference type="EMBL" id="GLB30918.1"/>
    </source>
</evidence>
<evidence type="ECO:0000313" key="7">
    <source>
        <dbReference type="Proteomes" id="UP001419084"/>
    </source>
</evidence>
<dbReference type="PANTHER" id="PTHR30469:SF15">
    <property type="entry name" value="HLYD FAMILY OF SECRETION PROTEINS"/>
    <property type="match status" value="1"/>
</dbReference>
<feature type="region of interest" description="Disordered" evidence="2">
    <location>
        <begin position="350"/>
        <end position="373"/>
    </location>
</feature>
<keyword evidence="3" id="KW-1133">Transmembrane helix</keyword>
<proteinExistence type="inferred from homology"/>
<dbReference type="NCBIfam" id="TIGR01730">
    <property type="entry name" value="RND_mfp"/>
    <property type="match status" value="1"/>
</dbReference>
<dbReference type="Gene3D" id="1.10.287.470">
    <property type="entry name" value="Helix hairpin bin"/>
    <property type="match status" value="1"/>
</dbReference>
<keyword evidence="3" id="KW-0472">Membrane</keyword>
<organism evidence="6 7">
    <name type="scientific">Lacrimispora amygdalina</name>
    <dbReference type="NCBI Taxonomy" id="253257"/>
    <lineage>
        <taxon>Bacteria</taxon>
        <taxon>Bacillati</taxon>
        <taxon>Bacillota</taxon>
        <taxon>Clostridia</taxon>
        <taxon>Lachnospirales</taxon>
        <taxon>Lachnospiraceae</taxon>
        <taxon>Lacrimispora</taxon>
    </lineage>
</organism>
<dbReference type="InterPro" id="IPR058637">
    <property type="entry name" value="YknX-like_C"/>
</dbReference>
<dbReference type="Gene3D" id="2.40.50.100">
    <property type="match status" value="1"/>
</dbReference>
<dbReference type="SUPFAM" id="SSF111369">
    <property type="entry name" value="HlyD-like secretion proteins"/>
    <property type="match status" value="1"/>
</dbReference>
<dbReference type="Pfam" id="PF25917">
    <property type="entry name" value="BSH_RND"/>
    <property type="match status" value="1"/>
</dbReference>
<dbReference type="EMBL" id="BRPJ01000051">
    <property type="protein sequence ID" value="GLB30918.1"/>
    <property type="molecule type" value="Genomic_DNA"/>
</dbReference>
<dbReference type="Gene3D" id="2.40.420.20">
    <property type="match status" value="1"/>
</dbReference>
<dbReference type="PANTHER" id="PTHR30469">
    <property type="entry name" value="MULTIDRUG RESISTANCE PROTEIN MDTA"/>
    <property type="match status" value="1"/>
</dbReference>
<evidence type="ECO:0000256" key="2">
    <source>
        <dbReference type="SAM" id="MobiDB-lite"/>
    </source>
</evidence>
<comment type="similarity">
    <text evidence="1">Belongs to the membrane fusion protein (MFP) (TC 8.A.1) family.</text>
</comment>
<name>A0ABQ5M7I9_9FIRM</name>
<evidence type="ECO:0000259" key="5">
    <source>
        <dbReference type="Pfam" id="PF25989"/>
    </source>
</evidence>
<sequence length="373" mass="40101">MKSKKKLAFGAIIIIAAGIIGFSIFGKKKEEIPYETRPLVSVEQPQTGDITLYTDLTGTVEPELKANVMPKMNGEVLEVYFRAGDMVEAGQPLCKIDSDALTTLKINVDSAAIAVSDSHNTLTRTEALYSTGAVSHQTLEQAQNAANNAKLKYDAAKNQYDLQLEYTTVTAPISGVVESRTVEPHDHVTVGSEVCKISGTNQIQITFGITEKTLQNLAVNNSISVEKNGVKYEGTVTEISSVVNGETGLYDVKSVLTDSKGLTTGTRVKITVIMSKATGVMTIPVDAVSYDAGVPFVYCYDNGIARKTEISTGIYDNEKMEVTSGITNDSMVITSWSNELIDGTEVLLGEDNKAQETEEETVTPANADSKVGE</sequence>
<evidence type="ECO:0000256" key="1">
    <source>
        <dbReference type="ARBA" id="ARBA00009477"/>
    </source>
</evidence>
<dbReference type="InterPro" id="IPR006143">
    <property type="entry name" value="RND_pump_MFP"/>
</dbReference>
<reference evidence="6 7" key="1">
    <citation type="journal article" date="2024" name="Int. J. Syst. Evol. Microbiol.">
        <title>Lacrimispora brassicae sp. nov. isolated from fermented cabbage, and proposal of Clostridium indicum Gundawar et al. 2019 and Clostridium methoxybenzovorans Mechichi et al. 1999 as heterotypic synonyms of Lacrimispora amygdalina (Parshina et al. 2003) Haas and Blanchard 2020 and Lacrimispora indolis (McClung and McCoy 1957) Haas and Blanchard 2020, respectively.</title>
        <authorList>
            <person name="Kobayashi H."/>
            <person name="Tanizawa Y."/>
            <person name="Sakamoto M."/>
            <person name="Ohkuma M."/>
            <person name="Tohno M."/>
        </authorList>
    </citation>
    <scope>NUCLEOTIDE SEQUENCE [LARGE SCALE GENOMIC DNA]</scope>
    <source>
        <strain evidence="6 7">DSM 12857</strain>
    </source>
</reference>
<evidence type="ECO:0000256" key="3">
    <source>
        <dbReference type="SAM" id="Phobius"/>
    </source>
</evidence>
<keyword evidence="7" id="KW-1185">Reference proteome</keyword>
<keyword evidence="3" id="KW-0812">Transmembrane</keyword>
<gene>
    <name evidence="6" type="primary">czcB</name>
    <name evidence="6" type="ORF">LAD12857_28410</name>
</gene>
<dbReference type="Gene3D" id="2.40.30.170">
    <property type="match status" value="1"/>
</dbReference>